<organism evidence="4 5">
    <name type="scientific">Novosphingobium chloroacetimidivorans</name>
    <dbReference type="NCBI Taxonomy" id="1428314"/>
    <lineage>
        <taxon>Bacteria</taxon>
        <taxon>Pseudomonadati</taxon>
        <taxon>Pseudomonadota</taxon>
        <taxon>Alphaproteobacteria</taxon>
        <taxon>Sphingomonadales</taxon>
        <taxon>Sphingomonadaceae</taxon>
        <taxon>Novosphingobium</taxon>
    </lineage>
</organism>
<gene>
    <name evidence="4" type="ORF">HNO88_004179</name>
</gene>
<protein>
    <submittedName>
        <fullName evidence="4">Nitroreductase</fullName>
    </submittedName>
</protein>
<dbReference type="SUPFAM" id="SSF55469">
    <property type="entry name" value="FMN-dependent nitroreductase-like"/>
    <property type="match status" value="1"/>
</dbReference>
<dbReference type="Proteomes" id="UP000555448">
    <property type="component" value="Unassembled WGS sequence"/>
</dbReference>
<evidence type="ECO:0000313" key="5">
    <source>
        <dbReference type="Proteomes" id="UP000555448"/>
    </source>
</evidence>
<dbReference type="CDD" id="cd02062">
    <property type="entry name" value="Nitro_FMN_reductase"/>
    <property type="match status" value="1"/>
</dbReference>
<dbReference type="InterPro" id="IPR029479">
    <property type="entry name" value="Nitroreductase"/>
</dbReference>
<dbReference type="PANTHER" id="PTHR43673:SF10">
    <property type="entry name" value="NADH DEHYDROGENASE_NAD(P)H NITROREDUCTASE XCC3605-RELATED"/>
    <property type="match status" value="1"/>
</dbReference>
<name>A0A7W7KDH6_9SPHN</name>
<sequence length="374" mass="42527">MSVIRLAAQVIPSAQREAIRTGIRRTQRSIRGFFLRFVVRNRFAAAAYYALGNHQLLREARAVAAGQLRYEADHRGASGSYYLLRRNIHRLEKGLIMRPRRPVFAADFIEETVQIFAHAMHVSGGEWNSELVWAEDVLSDYFDAVDVTVVKIASAYGRYLAIEKTTRAPVLQRAVPYKRDLSSPPPVSFEDFMALSRRRRSVRWYENRRVDRAAVSRALEAAAQSPSACNRQPFHFRIFDEPEMAQRVTAIAMGTKGFSQQVPAVAVVIGQLRAYPFERDRHIIYIDASLAAMSFMFALETMGLASCPINWPDQEPHETRIREAVPMDEDERVVMLIAFGWPDPAGKVPFSSKRSVTDMAVFNQHGRLLELPRD</sequence>
<keyword evidence="2" id="KW-0560">Oxidoreductase</keyword>
<reference evidence="4 5" key="1">
    <citation type="submission" date="2020-08" db="EMBL/GenBank/DDBJ databases">
        <title>Functional genomics of gut bacteria from endangered species of beetles.</title>
        <authorList>
            <person name="Carlos-Shanley C."/>
        </authorList>
    </citation>
    <scope>NUCLEOTIDE SEQUENCE [LARGE SCALE GENOMIC DNA]</scope>
    <source>
        <strain evidence="4 5">S00245</strain>
    </source>
</reference>
<evidence type="ECO:0000313" key="4">
    <source>
        <dbReference type="EMBL" id="MBB4860834.1"/>
    </source>
</evidence>
<dbReference type="RefSeq" id="WP_184250291.1">
    <property type="nucleotide sequence ID" value="NZ_JACHLR010000033.1"/>
</dbReference>
<keyword evidence="5" id="KW-1185">Reference proteome</keyword>
<evidence type="ECO:0000256" key="1">
    <source>
        <dbReference type="ARBA" id="ARBA00007118"/>
    </source>
</evidence>
<dbReference type="GO" id="GO:0016491">
    <property type="term" value="F:oxidoreductase activity"/>
    <property type="evidence" value="ECO:0007669"/>
    <property type="project" value="UniProtKB-KW"/>
</dbReference>
<evidence type="ECO:0000256" key="2">
    <source>
        <dbReference type="ARBA" id="ARBA00023002"/>
    </source>
</evidence>
<evidence type="ECO:0000259" key="3">
    <source>
        <dbReference type="Pfam" id="PF00881"/>
    </source>
</evidence>
<dbReference type="Gene3D" id="3.40.109.10">
    <property type="entry name" value="NADH Oxidase"/>
    <property type="match status" value="1"/>
</dbReference>
<dbReference type="EMBL" id="JACHLR010000033">
    <property type="protein sequence ID" value="MBB4860834.1"/>
    <property type="molecule type" value="Genomic_DNA"/>
</dbReference>
<dbReference type="Pfam" id="PF00881">
    <property type="entry name" value="Nitroreductase"/>
    <property type="match status" value="1"/>
</dbReference>
<dbReference type="PANTHER" id="PTHR43673">
    <property type="entry name" value="NAD(P)H NITROREDUCTASE YDGI-RELATED"/>
    <property type="match status" value="1"/>
</dbReference>
<comment type="similarity">
    <text evidence="1">Belongs to the nitroreductase family.</text>
</comment>
<proteinExistence type="inferred from homology"/>
<dbReference type="InterPro" id="IPR000415">
    <property type="entry name" value="Nitroreductase-like"/>
</dbReference>
<comment type="caution">
    <text evidence="4">The sequence shown here is derived from an EMBL/GenBank/DDBJ whole genome shotgun (WGS) entry which is preliminary data.</text>
</comment>
<dbReference type="AlphaFoldDB" id="A0A7W7KDH6"/>
<feature type="domain" description="Nitroreductase" evidence="3">
    <location>
        <begin position="197"/>
        <end position="341"/>
    </location>
</feature>
<accession>A0A7W7KDH6</accession>